<keyword evidence="1" id="KW-0732">Signal</keyword>
<gene>
    <name evidence="2" type="ORF">N0V93_008979</name>
</gene>
<dbReference type="OrthoDB" id="10310067at2759"/>
<evidence type="ECO:0000313" key="3">
    <source>
        <dbReference type="Proteomes" id="UP001140453"/>
    </source>
</evidence>
<dbReference type="Proteomes" id="UP001140453">
    <property type="component" value="Unassembled WGS sequence"/>
</dbReference>
<dbReference type="AlphaFoldDB" id="A0A9W8YJ38"/>
<feature type="chain" id="PRO_5040750276" evidence="1">
    <location>
        <begin position="19"/>
        <end position="111"/>
    </location>
</feature>
<comment type="caution">
    <text evidence="2">The sequence shown here is derived from an EMBL/GenBank/DDBJ whole genome shotgun (WGS) entry which is preliminary data.</text>
</comment>
<name>A0A9W8YJ38_9PEZI</name>
<dbReference type="EMBL" id="JAPEVB010000006">
    <property type="protein sequence ID" value="KAJ4386087.1"/>
    <property type="molecule type" value="Genomic_DNA"/>
</dbReference>
<accession>A0A9W8YJ38</accession>
<keyword evidence="3" id="KW-1185">Reference proteome</keyword>
<reference evidence="2" key="1">
    <citation type="submission" date="2022-10" db="EMBL/GenBank/DDBJ databases">
        <title>Tapping the CABI collections for fungal endophytes: first genome assemblies for Collariella, Neodidymelliopsis, Ascochyta clinopodiicola, Didymella pomorum, Didymosphaeria variabile, Neocosmospora piperis and Neocucurbitaria cava.</title>
        <authorList>
            <person name="Hill R."/>
        </authorList>
    </citation>
    <scope>NUCLEOTIDE SEQUENCE</scope>
    <source>
        <strain evidence="2">IMI 355082</strain>
    </source>
</reference>
<proteinExistence type="predicted"/>
<evidence type="ECO:0000313" key="2">
    <source>
        <dbReference type="EMBL" id="KAJ4386087.1"/>
    </source>
</evidence>
<evidence type="ECO:0000256" key="1">
    <source>
        <dbReference type="SAM" id="SignalP"/>
    </source>
</evidence>
<organism evidence="2 3">
    <name type="scientific">Gnomoniopsis smithogilvyi</name>
    <dbReference type="NCBI Taxonomy" id="1191159"/>
    <lineage>
        <taxon>Eukaryota</taxon>
        <taxon>Fungi</taxon>
        <taxon>Dikarya</taxon>
        <taxon>Ascomycota</taxon>
        <taxon>Pezizomycotina</taxon>
        <taxon>Sordariomycetes</taxon>
        <taxon>Sordariomycetidae</taxon>
        <taxon>Diaporthales</taxon>
        <taxon>Gnomoniaceae</taxon>
        <taxon>Gnomoniopsis</taxon>
    </lineage>
</organism>
<sequence>MQFTTIFALAAAVVGVTANVHSKCHCVDANNVLDEATTVKSCTFYPRDELYNSNEKLADPATIVLDIDADGLCESKDAATGEVAAHLGGDQFETACTRNAPDNVKVFSVCN</sequence>
<protein>
    <submittedName>
        <fullName evidence="2">Uncharacterized protein</fullName>
    </submittedName>
</protein>
<feature type="signal peptide" evidence="1">
    <location>
        <begin position="1"/>
        <end position="18"/>
    </location>
</feature>